<dbReference type="EMBL" id="KN817686">
    <property type="protein sequence ID" value="KJA14299.1"/>
    <property type="molecule type" value="Genomic_DNA"/>
</dbReference>
<protein>
    <submittedName>
        <fullName evidence="1">Uncharacterized protein</fullName>
    </submittedName>
</protein>
<proteinExistence type="predicted"/>
<sequence length="295" mass="34070">MNSDYDYSQTSSPLSRSSHKSSLARAIAERRITASATYIPQDHPLFQFSSIPELPPLPESYTPQSYQARHTTLPPADPTTAHDPYFTHRSFPATEHVHSENVLPPRDRTAHDPYITHRSFPPTEHVHGENVLPTRDRSEFIMLYLTITGPPFFTNRCTPGTPPSPAEFHRAWASVKYRPESVREKRRNQGRWDPLAQEFQEQRTLSDAEVYDTDLRNVAVAVPLRWTHDRFWKFVRTMYSSEVCSENHVVEWVVECPVCAEEVAGYASDPIWNGRYIYHQENCCLASEQSRRARL</sequence>
<name>A0A0D2N560_HYPSF</name>
<accession>A0A0D2N560</accession>
<reference evidence="2" key="1">
    <citation type="submission" date="2014-04" db="EMBL/GenBank/DDBJ databases">
        <title>Evolutionary Origins and Diversification of the Mycorrhizal Mutualists.</title>
        <authorList>
            <consortium name="DOE Joint Genome Institute"/>
            <consortium name="Mycorrhizal Genomics Consortium"/>
            <person name="Kohler A."/>
            <person name="Kuo A."/>
            <person name="Nagy L.G."/>
            <person name="Floudas D."/>
            <person name="Copeland A."/>
            <person name="Barry K.W."/>
            <person name="Cichocki N."/>
            <person name="Veneault-Fourrey C."/>
            <person name="LaButti K."/>
            <person name="Lindquist E.A."/>
            <person name="Lipzen A."/>
            <person name="Lundell T."/>
            <person name="Morin E."/>
            <person name="Murat C."/>
            <person name="Riley R."/>
            <person name="Ohm R."/>
            <person name="Sun H."/>
            <person name="Tunlid A."/>
            <person name="Henrissat B."/>
            <person name="Grigoriev I.V."/>
            <person name="Hibbett D.S."/>
            <person name="Martin F."/>
        </authorList>
    </citation>
    <scope>NUCLEOTIDE SEQUENCE [LARGE SCALE GENOMIC DNA]</scope>
    <source>
        <strain evidence="2">FD-334 SS-4</strain>
    </source>
</reference>
<keyword evidence="2" id="KW-1185">Reference proteome</keyword>
<dbReference type="AlphaFoldDB" id="A0A0D2N560"/>
<evidence type="ECO:0000313" key="1">
    <source>
        <dbReference type="EMBL" id="KJA14299.1"/>
    </source>
</evidence>
<organism evidence="1 2">
    <name type="scientific">Hypholoma sublateritium (strain FD-334 SS-4)</name>
    <dbReference type="NCBI Taxonomy" id="945553"/>
    <lineage>
        <taxon>Eukaryota</taxon>
        <taxon>Fungi</taxon>
        <taxon>Dikarya</taxon>
        <taxon>Basidiomycota</taxon>
        <taxon>Agaricomycotina</taxon>
        <taxon>Agaricomycetes</taxon>
        <taxon>Agaricomycetidae</taxon>
        <taxon>Agaricales</taxon>
        <taxon>Agaricineae</taxon>
        <taxon>Strophariaceae</taxon>
        <taxon>Hypholoma</taxon>
    </lineage>
</organism>
<gene>
    <name evidence="1" type="ORF">HYPSUDRAFT_220556</name>
</gene>
<evidence type="ECO:0000313" key="2">
    <source>
        <dbReference type="Proteomes" id="UP000054270"/>
    </source>
</evidence>
<dbReference type="Proteomes" id="UP000054270">
    <property type="component" value="Unassembled WGS sequence"/>
</dbReference>